<feature type="domain" description="Cyclic nucleotide-binding" evidence="1">
    <location>
        <begin position="11"/>
        <end position="114"/>
    </location>
</feature>
<evidence type="ECO:0000313" key="3">
    <source>
        <dbReference type="Proteomes" id="UP000653730"/>
    </source>
</evidence>
<evidence type="ECO:0000259" key="1">
    <source>
        <dbReference type="PROSITE" id="PS50042"/>
    </source>
</evidence>
<dbReference type="EMBL" id="JACVDC010000087">
    <property type="protein sequence ID" value="MBC9798070.1"/>
    <property type="molecule type" value="Genomic_DNA"/>
</dbReference>
<dbReference type="InterPro" id="IPR018490">
    <property type="entry name" value="cNMP-bd_dom_sf"/>
</dbReference>
<accession>A0A926Q5K4</accession>
<dbReference type="PROSITE" id="PS50042">
    <property type="entry name" value="CNMP_BINDING_3"/>
    <property type="match status" value="1"/>
</dbReference>
<comment type="caution">
    <text evidence="2">The sequence shown here is derived from an EMBL/GenBank/DDBJ whole genome shotgun (WGS) entry which is preliminary data.</text>
</comment>
<dbReference type="Proteomes" id="UP000653730">
    <property type="component" value="Unassembled WGS sequence"/>
</dbReference>
<dbReference type="CDD" id="cd00038">
    <property type="entry name" value="CAP_ED"/>
    <property type="match status" value="1"/>
</dbReference>
<evidence type="ECO:0000313" key="2">
    <source>
        <dbReference type="EMBL" id="MBC9798070.1"/>
    </source>
</evidence>
<name>A0A926Q5K4_9FLAO</name>
<organism evidence="2 3">
    <name type="scientific">Sinomicrobium weinanense</name>
    <dbReference type="NCBI Taxonomy" id="2842200"/>
    <lineage>
        <taxon>Bacteria</taxon>
        <taxon>Pseudomonadati</taxon>
        <taxon>Bacteroidota</taxon>
        <taxon>Flavobacteriia</taxon>
        <taxon>Flavobacteriales</taxon>
        <taxon>Flavobacteriaceae</taxon>
        <taxon>Sinomicrobium</taxon>
    </lineage>
</organism>
<dbReference type="Gene3D" id="2.60.120.10">
    <property type="entry name" value="Jelly Rolls"/>
    <property type="match status" value="1"/>
</dbReference>
<dbReference type="SUPFAM" id="SSF51206">
    <property type="entry name" value="cAMP-binding domain-like"/>
    <property type="match status" value="1"/>
</dbReference>
<sequence length="188" mass="22679">MEEQLRKYFGRYVALDDAEFNMLLTKLEYKKYGRKGHLLEQGEVCRFNYFILKGLVRTYYFDKEGKDRITRFAIENWWVTQMESFVSESPSKLFMQAIEETEVLRISRKNLEALYVSVPKLERAFRIITQNMLIAIQRRNDFYSQLNSKDRYFNFVQSLPDFAQRIPQYMIASYLDISPEYLSTIRKF</sequence>
<dbReference type="AlphaFoldDB" id="A0A926Q5K4"/>
<dbReference type="InterPro" id="IPR000595">
    <property type="entry name" value="cNMP-bd_dom"/>
</dbReference>
<dbReference type="RefSeq" id="WP_187967196.1">
    <property type="nucleotide sequence ID" value="NZ_JACVDC010000087.1"/>
</dbReference>
<proteinExistence type="predicted"/>
<dbReference type="Pfam" id="PF00027">
    <property type="entry name" value="cNMP_binding"/>
    <property type="match status" value="1"/>
</dbReference>
<reference evidence="2 3" key="1">
    <citation type="submission" date="2020-09" db="EMBL/GenBank/DDBJ databases">
        <title>Sinomicrobium weinanense sp. nov., a halophilic bacteria isolated from saline-alkali soil.</title>
        <authorList>
            <person name="Wu P."/>
            <person name="Ren H."/>
            <person name="Mei Y."/>
            <person name="Liang Y."/>
            <person name="Chen Z."/>
        </authorList>
    </citation>
    <scope>NUCLEOTIDE SEQUENCE [LARGE SCALE GENOMIC DNA]</scope>
    <source>
        <strain evidence="2 3">FJxs</strain>
    </source>
</reference>
<dbReference type="InterPro" id="IPR014710">
    <property type="entry name" value="RmlC-like_jellyroll"/>
</dbReference>
<keyword evidence="3" id="KW-1185">Reference proteome</keyword>
<protein>
    <submittedName>
        <fullName evidence="2">Crp/Fnr family transcriptional regulator</fullName>
    </submittedName>
</protein>
<gene>
    <name evidence="2" type="ORF">IBL28_19020</name>
</gene>